<protein>
    <submittedName>
        <fullName evidence="2">5,6-dimethylbenzimidazole synthase</fullName>
    </submittedName>
</protein>
<dbReference type="EMBL" id="CP022112">
    <property type="protein sequence ID" value="ASG24658.1"/>
    <property type="molecule type" value="Genomic_DNA"/>
</dbReference>
<dbReference type="Gene3D" id="3.40.109.10">
    <property type="entry name" value="NADH Oxidase"/>
    <property type="match status" value="1"/>
</dbReference>
<feature type="domain" description="Nitroreductase" evidence="1">
    <location>
        <begin position="24"/>
        <end position="189"/>
    </location>
</feature>
<dbReference type="CDD" id="cd02145">
    <property type="entry name" value="BluB"/>
    <property type="match status" value="1"/>
</dbReference>
<gene>
    <name evidence="2" type="primary">bluB</name>
    <name evidence="2" type="ORF">Y958_27810</name>
</gene>
<accession>A0A248K2K5</accession>
<dbReference type="KEGG" id="nao:Y958_27810"/>
<dbReference type="InterPro" id="IPR029479">
    <property type="entry name" value="Nitroreductase"/>
</dbReference>
<dbReference type="InterPro" id="IPR050627">
    <property type="entry name" value="Nitroreductase/BluB"/>
</dbReference>
<dbReference type="GO" id="GO:0016491">
    <property type="term" value="F:oxidoreductase activity"/>
    <property type="evidence" value="ECO:0007669"/>
    <property type="project" value="InterPro"/>
</dbReference>
<dbReference type="PANTHER" id="PTHR23026">
    <property type="entry name" value="NADPH NITROREDUCTASE"/>
    <property type="match status" value="1"/>
</dbReference>
<dbReference type="InterPro" id="IPR000415">
    <property type="entry name" value="Nitroreductase-like"/>
</dbReference>
<evidence type="ECO:0000313" key="3">
    <source>
        <dbReference type="Proteomes" id="UP000197153"/>
    </source>
</evidence>
<name>A0A248K2K5_9PROT</name>
<dbReference type="Pfam" id="PF00881">
    <property type="entry name" value="Nitroreductase"/>
    <property type="match status" value="1"/>
</dbReference>
<organism evidence="2 3">
    <name type="scientific">Nitrospirillum viridazoti CBAmc</name>
    <dbReference type="NCBI Taxonomy" id="1441467"/>
    <lineage>
        <taxon>Bacteria</taxon>
        <taxon>Pseudomonadati</taxon>
        <taxon>Pseudomonadota</taxon>
        <taxon>Alphaproteobacteria</taxon>
        <taxon>Rhodospirillales</taxon>
        <taxon>Azospirillaceae</taxon>
        <taxon>Nitrospirillum</taxon>
        <taxon>Nitrospirillum viridazoti</taxon>
    </lineage>
</organism>
<evidence type="ECO:0000313" key="2">
    <source>
        <dbReference type="EMBL" id="ASG24658.1"/>
    </source>
</evidence>
<proteinExistence type="predicted"/>
<dbReference type="RefSeq" id="WP_088875068.1">
    <property type="nucleotide sequence ID" value="NZ_CP022112.1"/>
</dbReference>
<dbReference type="AlphaFoldDB" id="A0A248K2K5"/>
<sequence>MTAPDRPCPDFDADFRSHFRDLLVWRRDVRRFRTDPLPDGLLECLLDLACLAPSVGLSQPWRFVRVDDPARRDAVRAEFERCNAAALAAQGPDRARLYASLKLAGLREAPCHLAVFVDPDPAQGAGLGRRTMPETLAYSAVAAIQTLWLAARVEGIGLGWVSILQPEVMNGLLAVPAEWRLVGYLCIGYPAEPDDVPELERVHWEQRHPLSDVLFQR</sequence>
<dbReference type="InterPro" id="IPR012825">
    <property type="entry name" value="BluB"/>
</dbReference>
<dbReference type="Proteomes" id="UP000197153">
    <property type="component" value="Chromosome 3"/>
</dbReference>
<reference evidence="2 3" key="1">
    <citation type="submission" date="2017-06" db="EMBL/GenBank/DDBJ databases">
        <title>Complete genome sequence of Nitrospirillum amazonense strain CBAmC, an endophytic nitrogen-fixing and plant growth-promoting bacterium, isolated from sugarcane.</title>
        <authorList>
            <person name="Schwab S."/>
            <person name="dos Santos Teixeira K.R."/>
            <person name="Simoes Araujo J.L."/>
            <person name="Soares Vidal M."/>
            <person name="Borges de Freitas H.R."/>
            <person name="Rivello Crivelaro A.L."/>
            <person name="Bueno de Camargo Nunes A."/>
            <person name="dos Santos C.M."/>
            <person name="Palmeira da Silva Rosa D."/>
            <person name="da Silva Padilha D."/>
            <person name="da Silva E."/>
            <person name="Araujo Terra L."/>
            <person name="Soares Mendes V."/>
            <person name="Farinelli L."/>
            <person name="Magalhaes Cruz L."/>
            <person name="Baldani J.I."/>
        </authorList>
    </citation>
    <scope>NUCLEOTIDE SEQUENCE [LARGE SCALE GENOMIC DNA]</scope>
    <source>
        <strain evidence="2 3">CBAmC</strain>
    </source>
</reference>
<dbReference type="NCBIfam" id="TIGR02476">
    <property type="entry name" value="BluB"/>
    <property type="match status" value="1"/>
</dbReference>
<keyword evidence="3" id="KW-1185">Reference proteome</keyword>
<dbReference type="SUPFAM" id="SSF55469">
    <property type="entry name" value="FMN-dependent nitroreductase-like"/>
    <property type="match status" value="1"/>
</dbReference>
<dbReference type="PANTHER" id="PTHR23026:SF123">
    <property type="entry name" value="NAD(P)H NITROREDUCTASE RV3131-RELATED"/>
    <property type="match status" value="1"/>
</dbReference>
<evidence type="ECO:0000259" key="1">
    <source>
        <dbReference type="Pfam" id="PF00881"/>
    </source>
</evidence>